<evidence type="ECO:0000313" key="1">
    <source>
        <dbReference type="EMBL" id="NKE45076.1"/>
    </source>
</evidence>
<dbReference type="InterPro" id="IPR036514">
    <property type="entry name" value="SGNH_hydro_sf"/>
</dbReference>
<comment type="caution">
    <text evidence="1">The sequence shown here is derived from an EMBL/GenBank/DDBJ whole genome shotgun (WGS) entry which is preliminary data.</text>
</comment>
<dbReference type="RefSeq" id="WP_168049567.1">
    <property type="nucleotide sequence ID" value="NZ_JAATJR010000003.1"/>
</dbReference>
<keyword evidence="2" id="KW-1185">Reference proteome</keyword>
<organism evidence="1 2">
    <name type="scientific">Falsiroseomonas frigidaquae</name>
    <dbReference type="NCBI Taxonomy" id="487318"/>
    <lineage>
        <taxon>Bacteria</taxon>
        <taxon>Pseudomonadati</taxon>
        <taxon>Pseudomonadota</taxon>
        <taxon>Alphaproteobacteria</taxon>
        <taxon>Acetobacterales</taxon>
        <taxon>Roseomonadaceae</taxon>
        <taxon>Falsiroseomonas</taxon>
    </lineage>
</organism>
<dbReference type="EMBL" id="JAAVTX010000003">
    <property type="protein sequence ID" value="NKE45076.1"/>
    <property type="molecule type" value="Genomic_DNA"/>
</dbReference>
<dbReference type="Gene3D" id="3.40.50.1110">
    <property type="entry name" value="SGNH hydrolase"/>
    <property type="match status" value="1"/>
</dbReference>
<name>A0ABX1EYA5_9PROT</name>
<evidence type="ECO:0008006" key="3">
    <source>
        <dbReference type="Google" id="ProtNLM"/>
    </source>
</evidence>
<gene>
    <name evidence="1" type="ORF">HB662_09820</name>
</gene>
<accession>A0ABX1EYA5</accession>
<evidence type="ECO:0000313" key="2">
    <source>
        <dbReference type="Proteomes" id="UP000765160"/>
    </source>
</evidence>
<proteinExistence type="predicted"/>
<protein>
    <recommendedName>
        <fullName evidence="3">SGNH hydrolase-type esterase domain-containing protein</fullName>
    </recommendedName>
</protein>
<sequence>MENRALGFCTSDLFAFRKVSLDFAEFDLCILDFAPNDGALLAGKRLDTDRIEQALTSAISEISRAGCLPVLMILPIVNLMPEGRGIRRLCTKIAERHGIPFFDGFAFLNRLLAVEADAPQPGLFKDRMHYTLPVAKFIGECLADALRQLWAGPIAFDAPLTTARGNDHSFLPAEVLFPDHPIVHSRTAMVETKLVHLTGDTTLRLKVPAGSEITSLVANFPRCRGVLSITGEGTTRLGISSSTFTDDPAAKMTLGIYPLPATVRSIDGEIELALTAAGPAEHSVGAPASPLDSASLMIAGLVGRGPRGLVPMRRMLPDAVELGAFIPDERLVAARARLAPPTAFVTTGKLGYD</sequence>
<dbReference type="Proteomes" id="UP000765160">
    <property type="component" value="Unassembled WGS sequence"/>
</dbReference>
<reference evidence="1 2" key="1">
    <citation type="submission" date="2020-03" db="EMBL/GenBank/DDBJ databases">
        <title>Roseomonas selenitidurans sp. nov. isolated from soil.</title>
        <authorList>
            <person name="Liu H."/>
        </authorList>
    </citation>
    <scope>NUCLEOTIDE SEQUENCE [LARGE SCALE GENOMIC DNA]</scope>
    <source>
        <strain evidence="1 2">JCM 15073</strain>
    </source>
</reference>
<dbReference type="SUPFAM" id="SSF52266">
    <property type="entry name" value="SGNH hydrolase"/>
    <property type="match status" value="1"/>
</dbReference>